<dbReference type="GO" id="GO:0009234">
    <property type="term" value="P:menaquinone biosynthetic process"/>
    <property type="evidence" value="ECO:0007669"/>
    <property type="project" value="UniProtKB-UniRule"/>
</dbReference>
<dbReference type="Gene3D" id="3.60.120.10">
    <property type="entry name" value="Anthranilate synthase"/>
    <property type="match status" value="1"/>
</dbReference>
<evidence type="ECO:0000256" key="5">
    <source>
        <dbReference type="HAMAP-Rule" id="MF_01935"/>
    </source>
</evidence>
<dbReference type="InterPro" id="IPR015890">
    <property type="entry name" value="Chorismate_C"/>
</dbReference>
<feature type="domain" description="Chorismate-utilising enzyme C-terminal" evidence="6">
    <location>
        <begin position="161"/>
        <end position="412"/>
    </location>
</feature>
<dbReference type="AlphaFoldDB" id="A0A4Y9JWM0"/>
<evidence type="ECO:0000256" key="4">
    <source>
        <dbReference type="ARBA" id="ARBA00023235"/>
    </source>
</evidence>
<dbReference type="GO" id="GO:0000287">
    <property type="term" value="F:magnesium ion binding"/>
    <property type="evidence" value="ECO:0007669"/>
    <property type="project" value="UniProtKB-UniRule"/>
</dbReference>
<evidence type="ECO:0000256" key="2">
    <source>
        <dbReference type="ARBA" id="ARBA00005297"/>
    </source>
</evidence>
<dbReference type="Proteomes" id="UP000297396">
    <property type="component" value="Unassembled WGS sequence"/>
</dbReference>
<evidence type="ECO:0000313" key="7">
    <source>
        <dbReference type="EMBL" id="TFV10234.1"/>
    </source>
</evidence>
<feature type="active site" description="Proton acceptor" evidence="5">
    <location>
        <position position="181"/>
    </location>
</feature>
<dbReference type="PANTHER" id="PTHR47253">
    <property type="match status" value="1"/>
</dbReference>
<comment type="function">
    <text evidence="5">Catalyzes the conversion of chorismate to isochorismate.</text>
</comment>
<dbReference type="RefSeq" id="WP_135056395.1">
    <property type="nucleotide sequence ID" value="NZ_JADGLC010000012.1"/>
</dbReference>
<gene>
    <name evidence="5" type="primary">menF</name>
    <name evidence="7" type="ORF">E4T80_06645</name>
</gene>
<keyword evidence="5" id="KW-0479">Metal-binding</keyword>
<dbReference type="GO" id="GO:0008909">
    <property type="term" value="F:isochorismate synthase activity"/>
    <property type="evidence" value="ECO:0007669"/>
    <property type="project" value="UniProtKB-UniRule"/>
</dbReference>
<comment type="catalytic activity">
    <reaction evidence="1 5">
        <text>chorismate = isochorismate</text>
        <dbReference type="Rhea" id="RHEA:18985"/>
        <dbReference type="ChEBI" id="CHEBI:29748"/>
        <dbReference type="ChEBI" id="CHEBI:29780"/>
        <dbReference type="EC" id="5.4.4.2"/>
    </reaction>
</comment>
<dbReference type="OrthoDB" id="9806579at2"/>
<proteinExistence type="inferred from homology"/>
<dbReference type="HAMAP" id="MF_01935">
    <property type="entry name" value="MenF"/>
    <property type="match status" value="1"/>
</dbReference>
<evidence type="ECO:0000313" key="8">
    <source>
        <dbReference type="Proteomes" id="UP000297396"/>
    </source>
</evidence>
<accession>A0A4Y9JWM0</accession>
<reference evidence="7 8" key="1">
    <citation type="submission" date="2019-03" db="EMBL/GenBank/DDBJ databases">
        <title>Diversity of the mouse oral microbiome.</title>
        <authorList>
            <person name="Joseph S."/>
            <person name="Aduse-Opoku J."/>
            <person name="Curtis M."/>
            <person name="Wade W."/>
            <person name="Hashim A."/>
        </authorList>
    </citation>
    <scope>NUCLEOTIDE SEQUENCE [LARGE SCALE GENOMIC DNA]</scope>
    <source>
        <strain evidence="7 8">WT12</strain>
    </source>
</reference>
<dbReference type="UniPathway" id="UPA00079"/>
<name>A0A4Y9JWM0_9PAST</name>
<feature type="active site" description="Proton donor" evidence="5">
    <location>
        <position position="231"/>
    </location>
</feature>
<comment type="similarity">
    <text evidence="2 5">Belongs to the isochorismate synthase family.</text>
</comment>
<comment type="caution">
    <text evidence="7">The sequence shown here is derived from an EMBL/GenBank/DDBJ whole genome shotgun (WGS) entry which is preliminary data.</text>
</comment>
<comment type="cofactor">
    <cofactor evidence="5">
        <name>Mg(2+)</name>
        <dbReference type="ChEBI" id="CHEBI:18420"/>
    </cofactor>
</comment>
<dbReference type="NCBIfam" id="TIGR00543">
    <property type="entry name" value="isochor_syn"/>
    <property type="match status" value="1"/>
</dbReference>
<comment type="pathway">
    <text evidence="5">Quinol/quinone metabolism; 1,4-dihydroxy-2-naphthoate biosynthesis; 1,4-dihydroxy-2-naphthoate from chorismate: step 1/7.</text>
</comment>
<dbReference type="EC" id="5.4.4.2" evidence="5"/>
<dbReference type="InterPro" id="IPR004561">
    <property type="entry name" value="IsoChor_synthase"/>
</dbReference>
<dbReference type="InterPro" id="IPR034681">
    <property type="entry name" value="MenF"/>
</dbReference>
<dbReference type="InterPro" id="IPR044250">
    <property type="entry name" value="MenF-like"/>
</dbReference>
<protein>
    <recommendedName>
        <fullName evidence="5">Isochorismate synthase MenF</fullName>
        <ecNumber evidence="5">5.4.4.2</ecNumber>
    </recommendedName>
    <alternativeName>
        <fullName evidence="5">Isochorismate mutase</fullName>
    </alternativeName>
</protein>
<dbReference type="UniPathway" id="UPA01057">
    <property type="reaction ID" value="UER00163"/>
</dbReference>
<evidence type="ECO:0000256" key="3">
    <source>
        <dbReference type="ARBA" id="ARBA00022842"/>
    </source>
</evidence>
<comment type="pathway">
    <text evidence="5">Quinol/quinone metabolism; menaquinone biosynthesis.</text>
</comment>
<dbReference type="InterPro" id="IPR005801">
    <property type="entry name" value="ADC_synthase"/>
</dbReference>
<evidence type="ECO:0000256" key="1">
    <source>
        <dbReference type="ARBA" id="ARBA00000799"/>
    </source>
</evidence>
<sequence length="424" mass="48200">MSIFHQLKQQLSQKIQHLADTAEWIELTAEIALPDETPNVLAWLKGQTHFPQYFWQSRDEDNTLVALGAARRFECLDDSQAFSERYGYRLVGGLTFEKACRFILPRLLFVKNVRKLTAYCYLNGQERQQVSQFLHQIAPMTTLTKTAGCEPLARQQAATFSDWAANIERAIHTIQTSELNKVVLANATTLTFTKPVCPYDLLFASQQKNLGCYHFLWSENGEQTFIGSSPERLYRRQGRYFYTEALAGTAAVTADAEQTECNALWLLNDPKNRYENWLVVDDICSHLTDCSADIQVGEAEIKRLKNVQHLLRFIQTQLADKVKDGDCLARIHPTAAVAGLPRPLATEFIRRHEQFQRGWYAGTLGYFTPENAEFCVALRSALIEKNHITLYAGAGIVEGSKPDDEWQEIERKSLAIANLLTVER</sequence>
<dbReference type="SUPFAM" id="SSF56322">
    <property type="entry name" value="ADC synthase"/>
    <property type="match status" value="1"/>
</dbReference>
<organism evidence="7 8">
    <name type="scientific">Muribacter muris</name>
    <dbReference type="NCBI Taxonomy" id="67855"/>
    <lineage>
        <taxon>Bacteria</taxon>
        <taxon>Pseudomonadati</taxon>
        <taxon>Pseudomonadota</taxon>
        <taxon>Gammaproteobacteria</taxon>
        <taxon>Pasteurellales</taxon>
        <taxon>Pasteurellaceae</taxon>
        <taxon>Muribacter</taxon>
    </lineage>
</organism>
<keyword evidence="3 5" id="KW-0460">Magnesium</keyword>
<dbReference type="PANTHER" id="PTHR47253:SF4">
    <property type="entry name" value="ISOCHORISMATE SYNTHASE 2, CHLOROPLASTIC"/>
    <property type="match status" value="1"/>
</dbReference>
<feature type="binding site" evidence="5">
    <location>
        <position position="275"/>
    </location>
    <ligand>
        <name>Mg(2+)</name>
        <dbReference type="ChEBI" id="CHEBI:18420"/>
    </ligand>
</feature>
<keyword evidence="5" id="KW-0474">Menaquinone biosynthesis</keyword>
<evidence type="ECO:0000259" key="6">
    <source>
        <dbReference type="Pfam" id="PF00425"/>
    </source>
</evidence>
<feature type="binding site" evidence="5">
    <location>
        <position position="408"/>
    </location>
    <ligand>
        <name>Mg(2+)</name>
        <dbReference type="ChEBI" id="CHEBI:18420"/>
    </ligand>
</feature>
<dbReference type="EMBL" id="SPPA01000012">
    <property type="protein sequence ID" value="TFV10234.1"/>
    <property type="molecule type" value="Genomic_DNA"/>
</dbReference>
<dbReference type="Pfam" id="PF00425">
    <property type="entry name" value="Chorismate_bind"/>
    <property type="match status" value="1"/>
</dbReference>
<keyword evidence="4 5" id="KW-0413">Isomerase</keyword>